<keyword evidence="3" id="KW-1185">Reference proteome</keyword>
<dbReference type="EMBL" id="JNAD02000014">
    <property type="protein sequence ID" value="RKM92266.1"/>
    <property type="molecule type" value="Genomic_DNA"/>
</dbReference>
<dbReference type="Proteomes" id="UP000028058">
    <property type="component" value="Unassembled WGS sequence"/>
</dbReference>
<sequence>MAEPQFKATRVGIGHRLRSLTRAGQVQIRDGKLTLMNSQGTEIDSAPVHLVRADKPWFANGDEALATVNGNRYRLKLGARDPEPGEDGPPSASSFFDAVRTAGGDAARE</sequence>
<dbReference type="OrthoDB" id="4308555at2"/>
<dbReference type="RefSeq" id="WP_043466084.1">
    <property type="nucleotide sequence ID" value="NZ_CP108540.1"/>
</dbReference>
<name>A0A3R7HWI4_9ACTN</name>
<reference evidence="2 3" key="1">
    <citation type="journal article" date="2014" name="Genome Announc.">
        <title>Draft Genome Sequence of Streptomyces fradiae ATCC 19609, a Strain Highly Sensitive to Antibiotics.</title>
        <authorList>
            <person name="Bekker O.B."/>
            <person name="Klimina K.M."/>
            <person name="Vatlin A.A."/>
            <person name="Zakharevich N.V."/>
            <person name="Kasianov A.S."/>
            <person name="Danilenko V.N."/>
        </authorList>
    </citation>
    <scope>NUCLEOTIDE SEQUENCE [LARGE SCALE GENOMIC DNA]</scope>
    <source>
        <strain evidence="2 3">ATCC 19609</strain>
    </source>
</reference>
<proteinExistence type="predicted"/>
<accession>A0A3R7HWI4</accession>
<dbReference type="AlphaFoldDB" id="A0A3R7HWI4"/>
<comment type="caution">
    <text evidence="2">The sequence shown here is derived from an EMBL/GenBank/DDBJ whole genome shotgun (WGS) entry which is preliminary data.</text>
</comment>
<evidence type="ECO:0000256" key="1">
    <source>
        <dbReference type="SAM" id="MobiDB-lite"/>
    </source>
</evidence>
<gene>
    <name evidence="2" type="ORF">SFRA_025630</name>
</gene>
<feature type="region of interest" description="Disordered" evidence="1">
    <location>
        <begin position="76"/>
        <end position="109"/>
    </location>
</feature>
<organism evidence="2 3">
    <name type="scientific">Streptomyces xinghaiensis</name>
    <dbReference type="NCBI Taxonomy" id="1038928"/>
    <lineage>
        <taxon>Bacteria</taxon>
        <taxon>Bacillati</taxon>
        <taxon>Actinomycetota</taxon>
        <taxon>Actinomycetes</taxon>
        <taxon>Kitasatosporales</taxon>
        <taxon>Streptomycetaceae</taxon>
        <taxon>Streptomyces</taxon>
    </lineage>
</organism>
<evidence type="ECO:0000313" key="3">
    <source>
        <dbReference type="Proteomes" id="UP000028058"/>
    </source>
</evidence>
<protein>
    <submittedName>
        <fullName evidence="2">Uncharacterized protein</fullName>
    </submittedName>
</protein>
<evidence type="ECO:0000313" key="2">
    <source>
        <dbReference type="EMBL" id="RKM92266.1"/>
    </source>
</evidence>